<feature type="region of interest" description="Disordered" evidence="9">
    <location>
        <begin position="48"/>
        <end position="87"/>
    </location>
</feature>
<evidence type="ECO:0000256" key="8">
    <source>
        <dbReference type="ARBA" id="ARBA00023242"/>
    </source>
</evidence>
<feature type="compositionally biased region" description="Polar residues" evidence="9">
    <location>
        <begin position="48"/>
        <end position="73"/>
    </location>
</feature>
<keyword evidence="6" id="KW-0597">Phosphoprotein</keyword>
<name>A0AAN9BWA5_9CAEN</name>
<evidence type="ECO:0000256" key="1">
    <source>
        <dbReference type="ARBA" id="ARBA00004123"/>
    </source>
</evidence>
<evidence type="ECO:0000256" key="3">
    <source>
        <dbReference type="ARBA" id="ARBA00021438"/>
    </source>
</evidence>
<keyword evidence="7" id="KW-0694">RNA-binding</keyword>
<sequence length="720" mass="78258">MFNIASIRDSILKKIGTSETGDKTVTDPDAQPINIDGANDSTAIAQTSDTPVQSGHNATTPTLHPQSHTSNLFSVDGEGESSEDANKHQVTGVTLTANHTSLENAQCALTVRGDDKNVSNLPENERCHFQKDSVASKQIQDIASDGDASLPHTDTDVADDVSSTSRHVPGSIDTSAEMMECDDAAEKLVSDVTDLPPASSLDRQKHEKGEDKTGSLAQPAAATEKTAGDIVIKTEIIDKGYEQHLTDPARLSFAEVNENIEGFQNVFIKTENSVAEEDVGESDDVVLVGVGYRNPYSDSEGDSDTDTSSLSSFEAPPENKKERQHEEEVVEPRTRGEMYPEDLPPIEDLQISISDETKLLQIGTVSGIVDILVVIQSTVMAGGHVLPVNEDTVFFFEDRKPFGKVFEVFGPTRSPFYSVRFNSREDIVSKGVDVGLKVYFAPDPAPSEAEITHFVFMNSLLKLKGSDASWQDNNEPPPSMVEYSDDEEEKRAKAKRKNAKKQGCGDGDSVNERKRNKHTDGASESGPPSSDRRPGSHQTSTTDRQDPSFDPNQRRFNQSQQSRGRGGFRRGFHGGGPHFSGSHDGQSTQRPPPHTGPSNGTSFLQPSRFSGPGFRMSSGQSPRFSGPPNQMGFQPQAFSGRGRMPAHQQQAFSGPGNGMPPYQLPPFSGPNGGMHSHPPRMFWGTNNNNNNNNNMQPPPVFSGHSQQRSPFGQWAPNPPY</sequence>
<dbReference type="GO" id="GO:0000493">
    <property type="term" value="P:box H/ACA snoRNP assembly"/>
    <property type="evidence" value="ECO:0007669"/>
    <property type="project" value="InterPro"/>
</dbReference>
<feature type="compositionally biased region" description="Polar residues" evidence="9">
    <location>
        <begin position="596"/>
        <end position="608"/>
    </location>
</feature>
<feature type="region of interest" description="Disordered" evidence="9">
    <location>
        <begin position="468"/>
        <end position="720"/>
    </location>
</feature>
<keyword evidence="5" id="KW-0698">rRNA processing</keyword>
<feature type="compositionally biased region" description="Low complexity" evidence="9">
    <location>
        <begin position="554"/>
        <end position="563"/>
    </location>
</feature>
<dbReference type="FunFam" id="2.40.10.230:FF:000002">
    <property type="entry name" value="H/ACA ribonucleoprotein complex non-core subunit NAF1"/>
    <property type="match status" value="1"/>
</dbReference>
<keyword evidence="4" id="KW-0690">Ribosome biogenesis</keyword>
<evidence type="ECO:0000256" key="4">
    <source>
        <dbReference type="ARBA" id="ARBA00022517"/>
    </source>
</evidence>
<dbReference type="InterPro" id="IPR007504">
    <property type="entry name" value="H/ACA_rnp_Gar1/Naf1"/>
</dbReference>
<dbReference type="GO" id="GO:0043489">
    <property type="term" value="P:RNA stabilization"/>
    <property type="evidence" value="ECO:0007669"/>
    <property type="project" value="UniProtKB-ARBA"/>
</dbReference>
<dbReference type="Pfam" id="PF04410">
    <property type="entry name" value="Gar1"/>
    <property type="match status" value="1"/>
</dbReference>
<evidence type="ECO:0000256" key="9">
    <source>
        <dbReference type="SAM" id="MobiDB-lite"/>
    </source>
</evidence>
<evidence type="ECO:0000256" key="6">
    <source>
        <dbReference type="ARBA" id="ARBA00022553"/>
    </source>
</evidence>
<feature type="compositionally biased region" description="Basic and acidic residues" evidence="9">
    <location>
        <begin position="510"/>
        <end position="521"/>
    </location>
</feature>
<evidence type="ECO:0000256" key="5">
    <source>
        <dbReference type="ARBA" id="ARBA00022552"/>
    </source>
</evidence>
<dbReference type="AlphaFoldDB" id="A0AAN9BWA5"/>
<comment type="similarity">
    <text evidence="2">Belongs to the NAF1 family.</text>
</comment>
<dbReference type="InterPro" id="IPR038664">
    <property type="entry name" value="Gar1/Naf1_Cbf5-bd_sf"/>
</dbReference>
<reference evidence="10 11" key="1">
    <citation type="submission" date="2024-02" db="EMBL/GenBank/DDBJ databases">
        <title>Chromosome-scale genome assembly of the rough periwinkle Littorina saxatilis.</title>
        <authorList>
            <person name="De Jode A."/>
            <person name="Faria R."/>
            <person name="Formenti G."/>
            <person name="Sims Y."/>
            <person name="Smith T.P."/>
            <person name="Tracey A."/>
            <person name="Wood J.M.D."/>
            <person name="Zagrodzka Z.B."/>
            <person name="Johannesson K."/>
            <person name="Butlin R.K."/>
            <person name="Leder E.H."/>
        </authorList>
    </citation>
    <scope>NUCLEOTIDE SEQUENCE [LARGE SCALE GENOMIC DNA]</scope>
    <source>
        <strain evidence="10">Snail1</strain>
        <tissue evidence="10">Muscle</tissue>
    </source>
</reference>
<evidence type="ECO:0000256" key="7">
    <source>
        <dbReference type="ARBA" id="ARBA00022884"/>
    </source>
</evidence>
<dbReference type="GO" id="GO:0003723">
    <property type="term" value="F:RNA binding"/>
    <property type="evidence" value="ECO:0007669"/>
    <property type="project" value="UniProtKB-KW"/>
</dbReference>
<dbReference type="GO" id="GO:0005732">
    <property type="term" value="C:sno(s)RNA-containing ribonucleoprotein complex"/>
    <property type="evidence" value="ECO:0007669"/>
    <property type="project" value="InterPro"/>
</dbReference>
<keyword evidence="11" id="KW-1185">Reference proteome</keyword>
<keyword evidence="8" id="KW-0539">Nucleus</keyword>
<feature type="compositionally biased region" description="Basic and acidic residues" evidence="9">
    <location>
        <begin position="202"/>
        <end position="213"/>
    </location>
</feature>
<evidence type="ECO:0000256" key="2">
    <source>
        <dbReference type="ARBA" id="ARBA00009801"/>
    </source>
</evidence>
<dbReference type="GO" id="GO:0005634">
    <property type="term" value="C:nucleus"/>
    <property type="evidence" value="ECO:0007669"/>
    <property type="project" value="UniProtKB-SubCell"/>
</dbReference>
<feature type="region of interest" description="Disordered" evidence="9">
    <location>
        <begin position="192"/>
        <end position="224"/>
    </location>
</feature>
<organism evidence="10 11">
    <name type="scientific">Littorina saxatilis</name>
    <dbReference type="NCBI Taxonomy" id="31220"/>
    <lineage>
        <taxon>Eukaryota</taxon>
        <taxon>Metazoa</taxon>
        <taxon>Spiralia</taxon>
        <taxon>Lophotrochozoa</taxon>
        <taxon>Mollusca</taxon>
        <taxon>Gastropoda</taxon>
        <taxon>Caenogastropoda</taxon>
        <taxon>Littorinimorpha</taxon>
        <taxon>Littorinoidea</taxon>
        <taxon>Littorinidae</taxon>
        <taxon>Littorina</taxon>
    </lineage>
</organism>
<dbReference type="InterPro" id="IPR009000">
    <property type="entry name" value="Transl_B-barrel_sf"/>
</dbReference>
<dbReference type="Proteomes" id="UP001374579">
    <property type="component" value="Unassembled WGS sequence"/>
</dbReference>
<gene>
    <name evidence="10" type="ORF">V1264_012371</name>
</gene>
<dbReference type="SUPFAM" id="SSF50447">
    <property type="entry name" value="Translation proteins"/>
    <property type="match status" value="1"/>
</dbReference>
<dbReference type="GO" id="GO:0001522">
    <property type="term" value="P:pseudouridine synthesis"/>
    <property type="evidence" value="ECO:0007669"/>
    <property type="project" value="InterPro"/>
</dbReference>
<dbReference type="InterPro" id="IPR040309">
    <property type="entry name" value="Naf1"/>
</dbReference>
<evidence type="ECO:0000313" key="11">
    <source>
        <dbReference type="Proteomes" id="UP001374579"/>
    </source>
</evidence>
<comment type="subcellular location">
    <subcellularLocation>
        <location evidence="1">Nucleus</location>
    </subcellularLocation>
</comment>
<proteinExistence type="inferred from homology"/>
<feature type="region of interest" description="Disordered" evidence="9">
    <location>
        <begin position="291"/>
        <end position="342"/>
    </location>
</feature>
<feature type="compositionally biased region" description="Basic and acidic residues" evidence="9">
    <location>
        <begin position="317"/>
        <end position="338"/>
    </location>
</feature>
<dbReference type="EMBL" id="JBAMIC010000002">
    <property type="protein sequence ID" value="KAK7113003.1"/>
    <property type="molecule type" value="Genomic_DNA"/>
</dbReference>
<evidence type="ECO:0000313" key="10">
    <source>
        <dbReference type="EMBL" id="KAK7113003.1"/>
    </source>
</evidence>
<comment type="caution">
    <text evidence="10">The sequence shown here is derived from an EMBL/GenBank/DDBJ whole genome shotgun (WGS) entry which is preliminary data.</text>
</comment>
<dbReference type="Gene3D" id="2.40.10.230">
    <property type="entry name" value="Probable tRNA pseudouridine synthase domain"/>
    <property type="match status" value="1"/>
</dbReference>
<dbReference type="PANTHER" id="PTHR31633">
    <property type="entry name" value="H/ACA RIBONUCLEOPROTEIN COMPLEX NON-CORE SUBUNIT NAF1"/>
    <property type="match status" value="1"/>
</dbReference>
<dbReference type="PANTHER" id="PTHR31633:SF1">
    <property type="entry name" value="H_ACA RIBONUCLEOPROTEIN COMPLEX NON-CORE SUBUNIT NAF1"/>
    <property type="match status" value="1"/>
</dbReference>
<protein>
    <recommendedName>
        <fullName evidence="3">H/ACA ribonucleoprotein complex non-core subunit NAF1</fullName>
    </recommendedName>
</protein>
<dbReference type="GO" id="GO:0006364">
    <property type="term" value="P:rRNA processing"/>
    <property type="evidence" value="ECO:0007669"/>
    <property type="project" value="UniProtKB-KW"/>
</dbReference>
<accession>A0AAN9BWA5</accession>
<feature type="compositionally biased region" description="Polar residues" evidence="9">
    <location>
        <begin position="617"/>
        <end position="637"/>
    </location>
</feature>
<feature type="region of interest" description="Disordered" evidence="9">
    <location>
        <begin position="145"/>
        <end position="174"/>
    </location>
</feature>